<feature type="domain" description="mRNA capping enzyme C-terminal" evidence="20">
    <location>
        <begin position="244"/>
        <end position="386"/>
    </location>
</feature>
<protein>
    <recommendedName>
        <fullName evidence="4 16">mRNA-capping enzyme subunit alpha</fullName>
        <ecNumber evidence="3 16">2.7.7.50</ecNumber>
    </recommendedName>
    <alternativeName>
        <fullName evidence="12 16">GTP--RNA guanylyltransferase</fullName>
    </alternativeName>
    <alternativeName>
        <fullName evidence="13 16">mRNA guanylyltransferase</fullName>
    </alternativeName>
</protein>
<gene>
    <name evidence="21" type="ORF">UCRPC4_g04042</name>
</gene>
<evidence type="ECO:0000256" key="17">
    <source>
        <dbReference type="PIRSR" id="PIRSR036959-1"/>
    </source>
</evidence>
<evidence type="ECO:0000259" key="19">
    <source>
        <dbReference type="Pfam" id="PF01331"/>
    </source>
</evidence>
<evidence type="ECO:0000256" key="10">
    <source>
        <dbReference type="ARBA" id="ARBA00023134"/>
    </source>
</evidence>
<reference evidence="21 22" key="1">
    <citation type="submission" date="2015-05" db="EMBL/GenBank/DDBJ databases">
        <title>Distinctive expansion of gene families associated with plant cell wall degradation and secondary metabolism in the genomes of grapevine trunk pathogens.</title>
        <authorList>
            <person name="Lawrence D.P."/>
            <person name="Travadon R."/>
            <person name="Rolshausen P.E."/>
            <person name="Baumgartner K."/>
        </authorList>
    </citation>
    <scope>NUCLEOTIDE SEQUENCE [LARGE SCALE GENOMIC DNA]</scope>
    <source>
        <strain evidence="21">UCRPC4</strain>
    </source>
</reference>
<dbReference type="GO" id="GO:0006370">
    <property type="term" value="P:7-methylguanosine mRNA capping"/>
    <property type="evidence" value="ECO:0007669"/>
    <property type="project" value="UniProtKB-KW"/>
</dbReference>
<dbReference type="EC" id="2.7.7.50" evidence="3 16"/>
<keyword evidence="22" id="KW-1185">Reference proteome</keyword>
<evidence type="ECO:0000256" key="8">
    <source>
        <dbReference type="ARBA" id="ARBA00022741"/>
    </source>
</evidence>
<dbReference type="GO" id="GO:0004484">
    <property type="term" value="F:mRNA guanylyltransferase activity"/>
    <property type="evidence" value="ECO:0007669"/>
    <property type="project" value="UniProtKB-EC"/>
</dbReference>
<proteinExistence type="inferred from homology"/>
<dbReference type="Proteomes" id="UP000053317">
    <property type="component" value="Unassembled WGS sequence"/>
</dbReference>
<dbReference type="InterPro" id="IPR017075">
    <property type="entry name" value="mRNA_cap_enzyme_alpha"/>
</dbReference>
<feature type="domain" description="mRNA capping enzyme adenylation" evidence="19">
    <location>
        <begin position="43"/>
        <end position="240"/>
    </location>
</feature>
<reference evidence="21 22" key="2">
    <citation type="submission" date="2015-05" db="EMBL/GenBank/DDBJ databases">
        <authorList>
            <person name="Morales-Cruz A."/>
            <person name="Amrine K.C."/>
            <person name="Cantu D."/>
        </authorList>
    </citation>
    <scope>NUCLEOTIDE SEQUENCE [LARGE SCALE GENOMIC DNA]</scope>
    <source>
        <strain evidence="21">UCRPC4</strain>
    </source>
</reference>
<dbReference type="PANTHER" id="PTHR10367">
    <property type="entry name" value="MRNA-CAPPING ENZYME"/>
    <property type="match status" value="1"/>
</dbReference>
<dbReference type="GO" id="GO:0099122">
    <property type="term" value="F:RNA polymerase II C-terminal domain binding"/>
    <property type="evidence" value="ECO:0007669"/>
    <property type="project" value="EnsemblFungi"/>
</dbReference>
<dbReference type="GO" id="GO:0045944">
    <property type="term" value="P:positive regulation of transcription by RNA polymerase II"/>
    <property type="evidence" value="ECO:0007669"/>
    <property type="project" value="EnsemblFungi"/>
</dbReference>
<dbReference type="EMBL" id="LCWF01000092">
    <property type="protein sequence ID" value="KKY20881.1"/>
    <property type="molecule type" value="Genomic_DNA"/>
</dbReference>
<dbReference type="Gene3D" id="2.40.50.140">
    <property type="entry name" value="Nucleic acid-binding proteins"/>
    <property type="match status" value="1"/>
</dbReference>
<evidence type="ECO:0000256" key="15">
    <source>
        <dbReference type="ARBA" id="ARBA00047082"/>
    </source>
</evidence>
<dbReference type="FunFam" id="3.30.470.30:FF:000011">
    <property type="entry name" value="mRNA-capping enzyme subunit alpha"/>
    <property type="match status" value="1"/>
</dbReference>
<evidence type="ECO:0000256" key="1">
    <source>
        <dbReference type="ARBA" id="ARBA00004123"/>
    </source>
</evidence>
<dbReference type="GO" id="GO:0031533">
    <property type="term" value="C:mRNA capping enzyme complex"/>
    <property type="evidence" value="ECO:0007669"/>
    <property type="project" value="EnsemblFungi"/>
</dbReference>
<feature type="active site" description="N6-GMP-lysine intermediate" evidence="17">
    <location>
        <position position="65"/>
    </location>
</feature>
<dbReference type="Gene3D" id="3.30.470.30">
    <property type="entry name" value="DNA ligase/mRNA capping enzyme"/>
    <property type="match status" value="1"/>
</dbReference>
<evidence type="ECO:0000313" key="22">
    <source>
        <dbReference type="Proteomes" id="UP000053317"/>
    </source>
</evidence>
<dbReference type="Pfam" id="PF03919">
    <property type="entry name" value="mRNA_cap_C"/>
    <property type="match status" value="1"/>
</dbReference>
<sequence length="447" mass="51650">MSSPQELIAACRGIKADDDLAHMFRQEVARLLGRTNTNFPGAQPVSFAARHIAELTRQDYYVMEKTDGIRFLMYLTREGPDKEIHYLIDRKNDYYYVPDLHFPAPDDPTYAKFHADTLLDGELVRDTYPNGKSELKYLVFDCLVMDGKSLMQRTLDKRLAYFKEMILKPYKQMYKEMPQEIQYRPFAVEDKTTQFSYGVEMMFKEVIPRVKKLHGNDGLIFTCRSTPYKIGTDEHILKWKTPEENTIDFVLSIRWQEFDPDPSDPDQSPVIDYEAFPRAFELLVYHGGNDDYRPWGNLYLTPKEWNDLKVMNKPLQDAVVECWLEPASSKTFSPHNNGTYTNGNQAHPQRWRFHRLREDKVHANHISTVESVMESIQDAVSQDDLISAAPTIRDAWKRRQTESAAGGRPASGNAPALMQHQQSFQHQGHGENGHKRKYEADGVDAEG</sequence>
<accession>A0A0G2EF52</accession>
<dbReference type="GO" id="GO:0008033">
    <property type="term" value="P:tRNA processing"/>
    <property type="evidence" value="ECO:0007669"/>
    <property type="project" value="EnsemblFungi"/>
</dbReference>
<evidence type="ECO:0000256" key="3">
    <source>
        <dbReference type="ARBA" id="ARBA00012475"/>
    </source>
</evidence>
<comment type="similarity">
    <text evidence="2 16">Belongs to the eukaryotic GTase family.</text>
</comment>
<keyword evidence="8 16" id="KW-0547">Nucleotide-binding</keyword>
<evidence type="ECO:0000256" key="16">
    <source>
        <dbReference type="PIRNR" id="PIRNR036959"/>
    </source>
</evidence>
<comment type="subcellular location">
    <subcellularLocation>
        <location evidence="1 16">Nucleus</location>
    </subcellularLocation>
</comment>
<evidence type="ECO:0000259" key="20">
    <source>
        <dbReference type="Pfam" id="PF03919"/>
    </source>
</evidence>
<name>A0A0G2EF52_PHACM</name>
<keyword evidence="7 16" id="KW-0548">Nucleotidyltransferase</keyword>
<evidence type="ECO:0000256" key="11">
    <source>
        <dbReference type="ARBA" id="ARBA00023242"/>
    </source>
</evidence>
<dbReference type="GO" id="GO:0005524">
    <property type="term" value="F:ATP binding"/>
    <property type="evidence" value="ECO:0007669"/>
    <property type="project" value="InterPro"/>
</dbReference>
<keyword evidence="10 16" id="KW-0342">GTP-binding</keyword>
<dbReference type="OrthoDB" id="200924at2759"/>
<dbReference type="SUPFAM" id="SSF50249">
    <property type="entry name" value="Nucleic acid-binding proteins"/>
    <property type="match status" value="1"/>
</dbReference>
<dbReference type="InterPro" id="IPR013846">
    <property type="entry name" value="mRNA_cap_enzyme_C"/>
</dbReference>
<evidence type="ECO:0000256" key="13">
    <source>
        <dbReference type="ARBA" id="ARBA00030702"/>
    </source>
</evidence>
<keyword evidence="5 16" id="KW-0507">mRNA processing</keyword>
<dbReference type="InterPro" id="IPR051029">
    <property type="entry name" value="mRNA_Capping_Enz/RNA_Phosphat"/>
</dbReference>
<evidence type="ECO:0000256" key="12">
    <source>
        <dbReference type="ARBA" id="ARBA00029909"/>
    </source>
</evidence>
<evidence type="ECO:0000256" key="2">
    <source>
        <dbReference type="ARBA" id="ARBA00010237"/>
    </source>
</evidence>
<dbReference type="GO" id="GO:0005525">
    <property type="term" value="F:GTP binding"/>
    <property type="evidence" value="ECO:0007669"/>
    <property type="project" value="UniProtKB-KW"/>
</dbReference>
<evidence type="ECO:0000256" key="5">
    <source>
        <dbReference type="ARBA" id="ARBA00022664"/>
    </source>
</evidence>
<evidence type="ECO:0000256" key="6">
    <source>
        <dbReference type="ARBA" id="ARBA00022679"/>
    </source>
</evidence>
<dbReference type="SUPFAM" id="SSF56091">
    <property type="entry name" value="DNA ligase/mRNA capping enzyme, catalytic domain"/>
    <property type="match status" value="1"/>
</dbReference>
<comment type="function">
    <text evidence="16">Second step of mRNA capping. Transfer of the GMP moiety of GTP to the 5'-end of RNA via an enzyme-GMP covalent reaction intermediate.</text>
</comment>
<keyword evidence="6 16" id="KW-0808">Transferase</keyword>
<dbReference type="PIRSF" id="PIRSF036959">
    <property type="entry name" value="mRNA_cap_alpha"/>
    <property type="match status" value="1"/>
</dbReference>
<dbReference type="AlphaFoldDB" id="A0A0G2EF52"/>
<comment type="caution">
    <text evidence="21">The sequence shown here is derived from an EMBL/GenBank/DDBJ whole genome shotgun (WGS) entry which is preliminary data.</text>
</comment>
<dbReference type="InterPro" id="IPR012340">
    <property type="entry name" value="NA-bd_OB-fold"/>
</dbReference>
<comment type="subunit">
    <text evidence="15">Heterodimer. The mRNA-capping enzyme is composed of two separate chains alpha and beta, respectively a mRNA guanylyltransferase and an mRNA 5'-triphosphate monophosphatase.</text>
</comment>
<keyword evidence="9 16" id="KW-0506">mRNA capping</keyword>
<keyword evidence="11 16" id="KW-0539">Nucleus</keyword>
<evidence type="ECO:0000256" key="14">
    <source>
        <dbReference type="ARBA" id="ARBA00044624"/>
    </source>
</evidence>
<organism evidence="21 22">
    <name type="scientific">Phaeomoniella chlamydospora</name>
    <name type="common">Phaeoacremonium chlamydosporum</name>
    <dbReference type="NCBI Taxonomy" id="158046"/>
    <lineage>
        <taxon>Eukaryota</taxon>
        <taxon>Fungi</taxon>
        <taxon>Dikarya</taxon>
        <taxon>Ascomycota</taxon>
        <taxon>Pezizomycotina</taxon>
        <taxon>Eurotiomycetes</taxon>
        <taxon>Chaetothyriomycetidae</taxon>
        <taxon>Phaeomoniellales</taxon>
        <taxon>Phaeomoniellaceae</taxon>
        <taxon>Phaeomoniella</taxon>
    </lineage>
</organism>
<evidence type="ECO:0000313" key="21">
    <source>
        <dbReference type="EMBL" id="KKY20881.1"/>
    </source>
</evidence>
<evidence type="ECO:0000256" key="7">
    <source>
        <dbReference type="ARBA" id="ARBA00022695"/>
    </source>
</evidence>
<dbReference type="CDD" id="cd07895">
    <property type="entry name" value="Adenylation_mRNA_capping"/>
    <property type="match status" value="1"/>
</dbReference>
<evidence type="ECO:0000256" key="9">
    <source>
        <dbReference type="ARBA" id="ARBA00023042"/>
    </source>
</evidence>
<feature type="region of interest" description="Disordered" evidence="18">
    <location>
        <begin position="397"/>
        <end position="447"/>
    </location>
</feature>
<dbReference type="InterPro" id="IPR001339">
    <property type="entry name" value="mRNA_cap_enzyme_adenylation"/>
</dbReference>
<dbReference type="Pfam" id="PF01331">
    <property type="entry name" value="mRNA_cap_enzyme"/>
    <property type="match status" value="1"/>
</dbReference>
<comment type="catalytic activity">
    <reaction evidence="14">
        <text>a 5'-end diphospho-ribonucleoside in mRNA + GTP + H(+) = a 5'-end (5'-triphosphoguanosine)-ribonucleoside in mRNA + diphosphate</text>
        <dbReference type="Rhea" id="RHEA:67012"/>
        <dbReference type="Rhea" id="RHEA-COMP:17165"/>
        <dbReference type="Rhea" id="RHEA-COMP:17166"/>
        <dbReference type="ChEBI" id="CHEBI:15378"/>
        <dbReference type="ChEBI" id="CHEBI:33019"/>
        <dbReference type="ChEBI" id="CHEBI:37565"/>
        <dbReference type="ChEBI" id="CHEBI:167616"/>
        <dbReference type="ChEBI" id="CHEBI:167617"/>
        <dbReference type="EC" id="2.7.7.50"/>
    </reaction>
    <physiologicalReaction direction="left-to-right" evidence="14">
        <dbReference type="Rhea" id="RHEA:67013"/>
    </physiologicalReaction>
</comment>
<dbReference type="PANTHER" id="PTHR10367:SF17">
    <property type="entry name" value="MRNA-CAPPING ENZYME"/>
    <property type="match status" value="1"/>
</dbReference>
<evidence type="ECO:0000256" key="18">
    <source>
        <dbReference type="SAM" id="MobiDB-lite"/>
    </source>
</evidence>
<evidence type="ECO:0000256" key="4">
    <source>
        <dbReference type="ARBA" id="ARBA00019171"/>
    </source>
</evidence>